<sequence>MALESTLDVEVTDETVEFTLRVRNAGDGPVDLQFRSGKRMDVAVEHAETGEMVWRWSEGRMFTQVLDTRTLEPGEETAYEVTWESPSPGSYRARATLAADRDVAAEATFSVP</sequence>
<dbReference type="Proteomes" id="UP001596447">
    <property type="component" value="Unassembled WGS sequence"/>
</dbReference>
<proteinExistence type="predicted"/>
<comment type="caution">
    <text evidence="2">The sequence shown here is derived from an EMBL/GenBank/DDBJ whole genome shotgun (WGS) entry which is preliminary data.</text>
</comment>
<gene>
    <name evidence="2" type="ORF">ACFQJ9_10670</name>
</gene>
<feature type="domain" description="Intracellular proteinase inhibitor BsuPI" evidence="1">
    <location>
        <begin position="3"/>
        <end position="100"/>
    </location>
</feature>
<keyword evidence="3" id="KW-1185">Reference proteome</keyword>
<evidence type="ECO:0000313" key="2">
    <source>
        <dbReference type="EMBL" id="MFC7199863.1"/>
    </source>
</evidence>
<dbReference type="RefSeq" id="WP_279529786.1">
    <property type="nucleotide sequence ID" value="NZ_CP122312.1"/>
</dbReference>
<dbReference type="Gene3D" id="2.60.40.2360">
    <property type="entry name" value="Intracellular proteinase inhibitor BsuPI"/>
    <property type="match status" value="1"/>
</dbReference>
<evidence type="ECO:0000259" key="1">
    <source>
        <dbReference type="Pfam" id="PF12690"/>
    </source>
</evidence>
<reference evidence="2 3" key="1">
    <citation type="journal article" date="2019" name="Int. J. Syst. Evol. Microbiol.">
        <title>The Global Catalogue of Microorganisms (GCM) 10K type strain sequencing project: providing services to taxonomists for standard genome sequencing and annotation.</title>
        <authorList>
            <consortium name="The Broad Institute Genomics Platform"/>
            <consortium name="The Broad Institute Genome Sequencing Center for Infectious Disease"/>
            <person name="Wu L."/>
            <person name="Ma J."/>
        </authorList>
    </citation>
    <scope>NUCLEOTIDE SEQUENCE [LARGE SCALE GENOMIC DNA]</scope>
    <source>
        <strain evidence="2 3">XZGYJ-43</strain>
    </source>
</reference>
<evidence type="ECO:0000313" key="3">
    <source>
        <dbReference type="Proteomes" id="UP001596447"/>
    </source>
</evidence>
<name>A0ABD5Z3Y1_9EURY</name>
<dbReference type="InterPro" id="IPR020481">
    <property type="entry name" value="Intracell_prot_inh_BsuPI"/>
</dbReference>
<dbReference type="InterPro" id="IPR038144">
    <property type="entry name" value="IPI"/>
</dbReference>
<dbReference type="Pfam" id="PF12690">
    <property type="entry name" value="BsuPI"/>
    <property type="match status" value="1"/>
</dbReference>
<protein>
    <recommendedName>
        <fullName evidence="1">Intracellular proteinase inhibitor BsuPI domain-containing protein</fullName>
    </recommendedName>
</protein>
<dbReference type="AlphaFoldDB" id="A0ABD5Z3Y1"/>
<dbReference type="EMBL" id="JBHTAR010000011">
    <property type="protein sequence ID" value="MFC7199863.1"/>
    <property type="molecule type" value="Genomic_DNA"/>
</dbReference>
<accession>A0ABD5Z3Y1</accession>
<organism evidence="2 3">
    <name type="scientific">Halospeciosus flavus</name>
    <dbReference type="NCBI Taxonomy" id="3032283"/>
    <lineage>
        <taxon>Archaea</taxon>
        <taxon>Methanobacteriati</taxon>
        <taxon>Methanobacteriota</taxon>
        <taxon>Stenosarchaea group</taxon>
        <taxon>Halobacteria</taxon>
        <taxon>Halobacteriales</taxon>
        <taxon>Halobacteriaceae</taxon>
        <taxon>Halospeciosus</taxon>
    </lineage>
</organism>